<dbReference type="RefSeq" id="WP_216150374.1">
    <property type="nucleotide sequence ID" value="NZ_JAHLDV010000038.1"/>
</dbReference>
<evidence type="ECO:0000313" key="4">
    <source>
        <dbReference type="Proteomes" id="UP000776252"/>
    </source>
</evidence>
<keyword evidence="1" id="KW-0732">Signal</keyword>
<dbReference type="SMART" id="SM00047">
    <property type="entry name" value="LYZ2"/>
    <property type="match status" value="1"/>
</dbReference>
<feature type="domain" description="Mannosyl-glycoprotein endo-beta-N-acetylglucosamidase-like" evidence="2">
    <location>
        <begin position="433"/>
        <end position="590"/>
    </location>
</feature>
<keyword evidence="4" id="KW-1185">Reference proteome</keyword>
<evidence type="ECO:0000313" key="3">
    <source>
        <dbReference type="EMBL" id="MBU3160875.1"/>
    </source>
</evidence>
<name>A0ABS6BWA8_9CLOT</name>
<feature type="signal peptide" evidence="1">
    <location>
        <begin position="1"/>
        <end position="25"/>
    </location>
</feature>
<reference evidence="3 4" key="1">
    <citation type="submission" date="2021-06" db="EMBL/GenBank/DDBJ databases">
        <title>Clostridia strains as spoilage organisms.</title>
        <authorList>
            <person name="Wambui J."/>
            <person name="Stephan R."/>
            <person name="Stevens M.J.A."/>
        </authorList>
    </citation>
    <scope>NUCLEOTIDE SEQUENCE [LARGE SCALE GENOMIC DNA]</scope>
    <source>
        <strain evidence="3 4">DSM 14204</strain>
    </source>
</reference>
<sequence>MNKKITSSIIAALMMAGSTSITTFASMGSGSVVIGNKAFDLTYANDQANASEIASAIIAGGEVYVKDFEGNWKSNITEATINANIIPAVTYKNDDGTSNFDVGDKDHVAVITVKSVSSIATKNVIYGVTAANIGLPTTVTLKLSDNTTKDVSVTWTSLNYDGIKPATYIFTGAYTLPNDVTGTKPSVKVNVVVGAKPSLADTTAAKLVDTKIIALPTVNALTLLNQTGVVAVRSAYTAITSTQKALVTKLNTLVAAEVQIVALQTEANEGKAENAAETAISFAENSKMDVDVTKANGLIQAVKDAKKQAEFSNRISNINILDEIVSKGNNTFKLTNYNTSVSGLITQEMQRTPAAAIGGQWCYAAVKDGKCGYYLNIGKTNQKWVASQEVYDNIKSQLTRNIDPQNIQNDSVKIYEFVELNYSDCISAEELNTMFGENNALSGKGQVFIDAAKETNVNPLYLAGHAILETGHGTSVLANGGTKKLTGENTYGVPVYNLFGIGAIDSDADAGGTSTAYKNGWTSVDLSIYGGASFISGKYIGQGQNTLYKMRWNALNISHQYATDVNWANSQIRIIKQYFDAFPDAKLTFDIPVYK</sequence>
<organism evidence="3 4">
    <name type="scientific">Clostridium frigoris</name>
    <dbReference type="NCBI Taxonomy" id="205327"/>
    <lineage>
        <taxon>Bacteria</taxon>
        <taxon>Bacillati</taxon>
        <taxon>Bacillota</taxon>
        <taxon>Clostridia</taxon>
        <taxon>Eubacteriales</taxon>
        <taxon>Clostridiaceae</taxon>
        <taxon>Clostridium</taxon>
    </lineage>
</organism>
<dbReference type="EMBL" id="JAHLDV010000038">
    <property type="protein sequence ID" value="MBU3160875.1"/>
    <property type="molecule type" value="Genomic_DNA"/>
</dbReference>
<comment type="caution">
    <text evidence="3">The sequence shown here is derived from an EMBL/GenBank/DDBJ whole genome shotgun (WGS) entry which is preliminary data.</text>
</comment>
<gene>
    <name evidence="3" type="ORF">KPL37_14105</name>
</gene>
<evidence type="ECO:0000259" key="2">
    <source>
        <dbReference type="SMART" id="SM00047"/>
    </source>
</evidence>
<protein>
    <submittedName>
        <fullName evidence="3">Glucosaminidase domain-containing protein</fullName>
    </submittedName>
</protein>
<dbReference type="InterPro" id="IPR002901">
    <property type="entry name" value="MGlyc_endo_b_GlcNAc-like_dom"/>
</dbReference>
<feature type="chain" id="PRO_5046898296" evidence="1">
    <location>
        <begin position="26"/>
        <end position="595"/>
    </location>
</feature>
<dbReference type="InterPro" id="IPR011081">
    <property type="entry name" value="Big_4"/>
</dbReference>
<evidence type="ECO:0000256" key="1">
    <source>
        <dbReference type="SAM" id="SignalP"/>
    </source>
</evidence>
<dbReference type="Pfam" id="PF01832">
    <property type="entry name" value="Glucosaminidase"/>
    <property type="match status" value="1"/>
</dbReference>
<dbReference type="Proteomes" id="UP000776252">
    <property type="component" value="Unassembled WGS sequence"/>
</dbReference>
<accession>A0ABS6BWA8</accession>
<proteinExistence type="predicted"/>
<dbReference type="Pfam" id="PF07532">
    <property type="entry name" value="Big_4"/>
    <property type="match status" value="1"/>
</dbReference>